<evidence type="ECO:0000256" key="5">
    <source>
        <dbReference type="ARBA" id="ARBA00032875"/>
    </source>
</evidence>
<dbReference type="PANTHER" id="PTHR43272:SF32">
    <property type="entry name" value="AMP-DEPENDENT SYNTHETASE_LIGASE DOMAIN-CONTAINING PROTEIN"/>
    <property type="match status" value="1"/>
</dbReference>
<dbReference type="PROSITE" id="PS00455">
    <property type="entry name" value="AMP_BINDING"/>
    <property type="match status" value="1"/>
</dbReference>
<organism evidence="7 8">
    <name type="scientific">Gardnerella vaginalis</name>
    <dbReference type="NCBI Taxonomy" id="2702"/>
    <lineage>
        <taxon>Bacteria</taxon>
        <taxon>Bacillati</taxon>
        <taxon>Actinomycetota</taxon>
        <taxon>Actinomycetes</taxon>
        <taxon>Bifidobacteriales</taxon>
        <taxon>Bifidobacteriaceae</taxon>
        <taxon>Gardnerella</taxon>
    </lineage>
</organism>
<proteinExistence type="inferred from homology"/>
<feature type="domain" description="AMP-dependent synthetase/ligase" evidence="6">
    <location>
        <begin position="22"/>
        <end position="426"/>
    </location>
</feature>
<dbReference type="Proteomes" id="UP000070505">
    <property type="component" value="Unassembled WGS sequence"/>
</dbReference>
<dbReference type="Pfam" id="PF00501">
    <property type="entry name" value="AMP-binding"/>
    <property type="match status" value="1"/>
</dbReference>
<dbReference type="Pfam" id="PF23562">
    <property type="entry name" value="AMP-binding_C_3"/>
    <property type="match status" value="1"/>
</dbReference>
<sequence>MQEYSRPLNEHIEYDANIFSILEDRVERHPDDPLVEYIDESGKWQSFSAKEFRNKVVCVAKGLIARGIMPGDSVSIIAHTSWQWTVLDLAIMSIGALTVPVYETNSQAQMMTIFKDSNVCSVFVESPEMQEKVLNIKDQVPSVKDVYVISRDALDACIEYGKAVTDAEFYERESAIVGDDLATIVYTSGSTGEPKGIELSHSNFVFIAKSGVISMPDIAMKKDARLLLFLPLAHVFARFMQFFCFAGNVTLGLTSNLKTILSDFKTFKPTFILGVPRIFEKIYNAASQKAGRGIKGFIFARAASVAIQWSKAQQSTSLISPVLALSHSIFKKLVYKSILQVFGGSVEYAVSGGAPLDLSIAHFFNGVGLPLLEGYGMTETCAPSMVNPTVGYRIGTVGLPVKGVTVAIDDEGELCIKSPAVCKGYHNHPEITEKQIVNGWLHTGDFASLDSDGFVRITGRKKDLIITAGGKNLSPGPLEASIMTSPVISQCVVIGDRKPFVAAIISLDLAEVNSWLKQKGALPVASLAEASRNSIVRCEVERAVLKANTMVSRAESIRRFEIVAEEFTQKNGLITPSMKARRKAVVEHYKDLIEQVIYAPRKSK</sequence>
<gene>
    <name evidence="7" type="ORF">HMPREF3230_00311</name>
</gene>
<dbReference type="Gene3D" id="3.40.50.12780">
    <property type="entry name" value="N-terminal domain of ligase-like"/>
    <property type="match status" value="1"/>
</dbReference>
<protein>
    <recommendedName>
        <fullName evidence="5">Acyl-CoA synthetase</fullName>
    </recommendedName>
</protein>
<dbReference type="GO" id="GO:0004467">
    <property type="term" value="F:long-chain fatty acid-CoA ligase activity"/>
    <property type="evidence" value="ECO:0007669"/>
    <property type="project" value="TreeGrafter"/>
</dbReference>
<dbReference type="InterPro" id="IPR042099">
    <property type="entry name" value="ANL_N_sf"/>
</dbReference>
<dbReference type="RefSeq" id="WP_075523222.1">
    <property type="nucleotide sequence ID" value="NZ_KQ961853.1"/>
</dbReference>
<dbReference type="InterPro" id="IPR020845">
    <property type="entry name" value="AMP-binding_CS"/>
</dbReference>
<evidence type="ECO:0000256" key="3">
    <source>
        <dbReference type="ARBA" id="ARBA00022832"/>
    </source>
</evidence>
<dbReference type="SUPFAM" id="SSF56801">
    <property type="entry name" value="Acetyl-CoA synthetase-like"/>
    <property type="match status" value="1"/>
</dbReference>
<evidence type="ECO:0000256" key="1">
    <source>
        <dbReference type="ARBA" id="ARBA00006432"/>
    </source>
</evidence>
<evidence type="ECO:0000259" key="6">
    <source>
        <dbReference type="Pfam" id="PF00501"/>
    </source>
</evidence>
<evidence type="ECO:0000313" key="8">
    <source>
        <dbReference type="Proteomes" id="UP000070505"/>
    </source>
</evidence>
<keyword evidence="2" id="KW-0436">Ligase</keyword>
<dbReference type="GO" id="GO:0016020">
    <property type="term" value="C:membrane"/>
    <property type="evidence" value="ECO:0007669"/>
    <property type="project" value="TreeGrafter"/>
</dbReference>
<dbReference type="EMBL" id="LSRC01000012">
    <property type="protein sequence ID" value="KXI18540.1"/>
    <property type="molecule type" value="Genomic_DNA"/>
</dbReference>
<dbReference type="PATRIC" id="fig|2702.101.peg.304"/>
<dbReference type="PANTHER" id="PTHR43272">
    <property type="entry name" value="LONG-CHAIN-FATTY-ACID--COA LIGASE"/>
    <property type="match status" value="1"/>
</dbReference>
<reference evidence="7 8" key="1">
    <citation type="submission" date="2016-02" db="EMBL/GenBank/DDBJ databases">
        <authorList>
            <person name="Wen L."/>
            <person name="He K."/>
            <person name="Yang H."/>
        </authorList>
    </citation>
    <scope>NUCLEOTIDE SEQUENCE [LARGE SCALE GENOMIC DNA]</scope>
    <source>
        <strain evidence="7 8">CMW7778B</strain>
    </source>
</reference>
<comment type="caution">
    <text evidence="7">The sequence shown here is derived from an EMBL/GenBank/DDBJ whole genome shotgun (WGS) entry which is preliminary data.</text>
</comment>
<dbReference type="AlphaFoldDB" id="A0A135ZA94"/>
<evidence type="ECO:0000313" key="7">
    <source>
        <dbReference type="EMBL" id="KXI18540.1"/>
    </source>
</evidence>
<name>A0A135ZA94_GARVA</name>
<accession>A0A135ZA94</accession>
<evidence type="ECO:0000256" key="4">
    <source>
        <dbReference type="ARBA" id="ARBA00023098"/>
    </source>
</evidence>
<dbReference type="InterPro" id="IPR000873">
    <property type="entry name" value="AMP-dep_synth/lig_dom"/>
</dbReference>
<dbReference type="CDD" id="cd05907">
    <property type="entry name" value="VL_LC_FACS_like"/>
    <property type="match status" value="1"/>
</dbReference>
<keyword evidence="3" id="KW-0276">Fatty acid metabolism</keyword>
<keyword evidence="4" id="KW-0443">Lipid metabolism</keyword>
<evidence type="ECO:0000256" key="2">
    <source>
        <dbReference type="ARBA" id="ARBA00022598"/>
    </source>
</evidence>
<comment type="similarity">
    <text evidence="1">Belongs to the ATP-dependent AMP-binding enzyme family.</text>
</comment>